<dbReference type="Gramene" id="KQK19942">
    <property type="protein sequence ID" value="KQK19942"/>
    <property type="gene ID" value="BRADI_1g51440v3"/>
</dbReference>
<dbReference type="SUPFAM" id="SSF51197">
    <property type="entry name" value="Clavaminate synthase-like"/>
    <property type="match status" value="1"/>
</dbReference>
<reference evidence="4 5" key="1">
    <citation type="journal article" date="2010" name="Nature">
        <title>Genome sequencing and analysis of the model grass Brachypodium distachyon.</title>
        <authorList>
            <consortium name="International Brachypodium Initiative"/>
        </authorList>
    </citation>
    <scope>NUCLEOTIDE SEQUENCE [LARGE SCALE GENOMIC DNA]</scope>
    <source>
        <strain evidence="4 5">Bd21</strain>
    </source>
</reference>
<keyword evidence="1" id="KW-0479">Metal-binding</keyword>
<dbReference type="OrthoDB" id="288590at2759"/>
<accession>I1H1S3</accession>
<dbReference type="eggNOG" id="KOG0143">
    <property type="taxonomic scope" value="Eukaryota"/>
</dbReference>
<feature type="domain" description="Isopenicillin N synthase-like Fe(2+) 2OG dioxygenase" evidence="3">
    <location>
        <begin position="35"/>
        <end position="100"/>
    </location>
</feature>
<organism evidence="5">
    <name type="scientific">Brachypodium distachyon</name>
    <name type="common">Purple false brome</name>
    <name type="synonym">Trachynia distachya</name>
    <dbReference type="NCBI Taxonomy" id="15368"/>
    <lineage>
        <taxon>Eukaryota</taxon>
        <taxon>Viridiplantae</taxon>
        <taxon>Streptophyta</taxon>
        <taxon>Embryophyta</taxon>
        <taxon>Tracheophyta</taxon>
        <taxon>Spermatophyta</taxon>
        <taxon>Magnoliopsida</taxon>
        <taxon>Liliopsida</taxon>
        <taxon>Poales</taxon>
        <taxon>Poaceae</taxon>
        <taxon>BOP clade</taxon>
        <taxon>Pooideae</taxon>
        <taxon>Stipodae</taxon>
        <taxon>Brachypodieae</taxon>
        <taxon>Brachypodium</taxon>
    </lineage>
</organism>
<dbReference type="Pfam" id="PF03171">
    <property type="entry name" value="2OG-FeII_Oxy"/>
    <property type="match status" value="1"/>
</dbReference>
<gene>
    <name evidence="4" type="ORF">BRADI_1g51440v3</name>
</gene>
<keyword evidence="6" id="KW-1185">Reference proteome</keyword>
<evidence type="ECO:0000259" key="3">
    <source>
        <dbReference type="Pfam" id="PF03171"/>
    </source>
</evidence>
<keyword evidence="2" id="KW-0408">Iron</keyword>
<dbReference type="AlphaFoldDB" id="I1H1S3"/>
<evidence type="ECO:0000313" key="5">
    <source>
        <dbReference type="EnsemblPlants" id="KQK19942"/>
    </source>
</evidence>
<dbReference type="Proteomes" id="UP000008810">
    <property type="component" value="Chromosome 1"/>
</dbReference>
<proteinExistence type="predicted"/>
<evidence type="ECO:0000313" key="6">
    <source>
        <dbReference type="Proteomes" id="UP000008810"/>
    </source>
</evidence>
<dbReference type="InterPro" id="IPR027443">
    <property type="entry name" value="IPNS-like_sf"/>
</dbReference>
<dbReference type="EMBL" id="CM000880">
    <property type="protein sequence ID" value="KQK19942.1"/>
    <property type="molecule type" value="Genomic_DNA"/>
</dbReference>
<dbReference type="InterPro" id="IPR050295">
    <property type="entry name" value="Plant_2OG-oxidoreductases"/>
</dbReference>
<reference evidence="5" key="3">
    <citation type="submission" date="2018-08" db="UniProtKB">
        <authorList>
            <consortium name="EnsemblPlants"/>
        </authorList>
    </citation>
    <scope>IDENTIFICATION</scope>
    <source>
        <strain evidence="5">cv. Bd21</strain>
    </source>
</reference>
<dbReference type="Gene3D" id="2.60.120.330">
    <property type="entry name" value="B-lactam Antibiotic, Isopenicillin N Synthase, Chain"/>
    <property type="match status" value="1"/>
</dbReference>
<evidence type="ECO:0000256" key="1">
    <source>
        <dbReference type="ARBA" id="ARBA00022723"/>
    </source>
</evidence>
<evidence type="ECO:0000256" key="2">
    <source>
        <dbReference type="ARBA" id="ARBA00023004"/>
    </source>
</evidence>
<protein>
    <recommendedName>
        <fullName evidence="3">Isopenicillin N synthase-like Fe(2+) 2OG dioxygenase domain-containing protein</fullName>
    </recommendedName>
</protein>
<sequence length="156" mass="17788">MHGFFSDPQTTTTFIRLDHCPPWPNPELALGVGRHQDDVGRLDVKRRTDGQWVRVRPVEDSSLVGDIIQVWSNDRYESAEHRVSVNAEKERFSMPCFFNPGSGTIVEPLEELVSAENPARYHGYNSGRFFGTSRKNSNFRKLGVENIPRSRISGRN</sequence>
<name>I1H1S3_BRADI</name>
<dbReference type="InterPro" id="IPR044861">
    <property type="entry name" value="IPNS-like_FE2OG_OXY"/>
</dbReference>
<reference evidence="4" key="2">
    <citation type="submission" date="2017-06" db="EMBL/GenBank/DDBJ databases">
        <title>WGS assembly of Brachypodium distachyon.</title>
        <authorList>
            <consortium name="The International Brachypodium Initiative"/>
            <person name="Lucas S."/>
            <person name="Harmon-Smith M."/>
            <person name="Lail K."/>
            <person name="Tice H."/>
            <person name="Grimwood J."/>
            <person name="Bruce D."/>
            <person name="Barry K."/>
            <person name="Shu S."/>
            <person name="Lindquist E."/>
            <person name="Wang M."/>
            <person name="Pitluck S."/>
            <person name="Vogel J.P."/>
            <person name="Garvin D.F."/>
            <person name="Mockler T.C."/>
            <person name="Schmutz J."/>
            <person name="Rokhsar D."/>
            <person name="Bevan M.W."/>
        </authorList>
    </citation>
    <scope>NUCLEOTIDE SEQUENCE</scope>
    <source>
        <strain evidence="4">Bd21</strain>
    </source>
</reference>
<dbReference type="GO" id="GO:0046872">
    <property type="term" value="F:metal ion binding"/>
    <property type="evidence" value="ECO:0007669"/>
    <property type="project" value="UniProtKB-KW"/>
</dbReference>
<dbReference type="HOGENOM" id="CLU_010119_8_5_1"/>
<evidence type="ECO:0000313" key="4">
    <source>
        <dbReference type="EMBL" id="KQK19942.1"/>
    </source>
</evidence>
<dbReference type="OMA" id="HEEWIRI"/>
<dbReference type="PANTHER" id="PTHR47991">
    <property type="entry name" value="OXOGLUTARATE/IRON-DEPENDENT DIOXYGENASE"/>
    <property type="match status" value="1"/>
</dbReference>
<dbReference type="InParanoid" id="I1H1S3"/>
<dbReference type="EnsemblPlants" id="KQK19942">
    <property type="protein sequence ID" value="KQK19942"/>
    <property type="gene ID" value="BRADI_1g51440v3"/>
</dbReference>